<comment type="caution">
    <text evidence="1">The sequence shown here is derived from an EMBL/GenBank/DDBJ whole genome shotgun (WGS) entry which is preliminary data.</text>
</comment>
<evidence type="ECO:0000313" key="2">
    <source>
        <dbReference type="EMBL" id="CAL4781654.1"/>
    </source>
</evidence>
<accession>A0A9P1G1T1</accession>
<keyword evidence="3" id="KW-1185">Reference proteome</keyword>
<dbReference type="OrthoDB" id="39122at2759"/>
<dbReference type="EMBL" id="CAMXCT020001940">
    <property type="protein sequence ID" value="CAL1147717.1"/>
    <property type="molecule type" value="Genomic_DNA"/>
</dbReference>
<dbReference type="EMBL" id="CAMXCT010001940">
    <property type="protein sequence ID" value="CAI3994342.1"/>
    <property type="molecule type" value="Genomic_DNA"/>
</dbReference>
<name>A0A9P1G1T1_9DINO</name>
<dbReference type="Proteomes" id="UP001152797">
    <property type="component" value="Unassembled WGS sequence"/>
</dbReference>
<reference evidence="1" key="1">
    <citation type="submission" date="2022-10" db="EMBL/GenBank/DDBJ databases">
        <authorList>
            <person name="Chen Y."/>
            <person name="Dougan E. K."/>
            <person name="Chan C."/>
            <person name="Rhodes N."/>
            <person name="Thang M."/>
        </authorList>
    </citation>
    <scope>NUCLEOTIDE SEQUENCE</scope>
</reference>
<organism evidence="1">
    <name type="scientific">Cladocopium goreaui</name>
    <dbReference type="NCBI Taxonomy" id="2562237"/>
    <lineage>
        <taxon>Eukaryota</taxon>
        <taxon>Sar</taxon>
        <taxon>Alveolata</taxon>
        <taxon>Dinophyceae</taxon>
        <taxon>Suessiales</taxon>
        <taxon>Symbiodiniaceae</taxon>
        <taxon>Cladocopium</taxon>
    </lineage>
</organism>
<evidence type="ECO:0000313" key="1">
    <source>
        <dbReference type="EMBL" id="CAI3994342.1"/>
    </source>
</evidence>
<proteinExistence type="predicted"/>
<dbReference type="AlphaFoldDB" id="A0A9P1G1T1"/>
<dbReference type="EMBL" id="CAMXCT030001940">
    <property type="protein sequence ID" value="CAL4781654.1"/>
    <property type="molecule type" value="Genomic_DNA"/>
</dbReference>
<protein>
    <submittedName>
        <fullName evidence="2">Choline transporter-like protein 2</fullName>
    </submittedName>
</protein>
<evidence type="ECO:0000313" key="3">
    <source>
        <dbReference type="Proteomes" id="UP001152797"/>
    </source>
</evidence>
<gene>
    <name evidence="1" type="ORF">C1SCF055_LOCUS20993</name>
</gene>
<sequence>MAVAAMGRRGRRHARCLAAAAAVIVLLAMSPAAVPVSRSWLRSAGSLVALVAGRPAMAQGVNAAIRSLSRPRPRPETGVQLSSDLGIMEGDADASGARLVAAEVLASTKVTTTWNDEEVSFTSPWPVERASAGKSLEVRSKGASVFLQVILSGESLTSEGLLDEVLSSKGKFGAYGLPDAIKVLSDEAENGRRTLMIEFTSYSPRGARGLSEMMAEAL</sequence>
<reference evidence="2 3" key="2">
    <citation type="submission" date="2024-05" db="EMBL/GenBank/DDBJ databases">
        <authorList>
            <person name="Chen Y."/>
            <person name="Shah S."/>
            <person name="Dougan E. K."/>
            <person name="Thang M."/>
            <person name="Chan C."/>
        </authorList>
    </citation>
    <scope>NUCLEOTIDE SEQUENCE [LARGE SCALE GENOMIC DNA]</scope>
</reference>